<dbReference type="GO" id="GO:0016301">
    <property type="term" value="F:kinase activity"/>
    <property type="evidence" value="ECO:0007669"/>
    <property type="project" value="UniProtKB-KW"/>
</dbReference>
<dbReference type="PANTHER" id="PTHR24421:SF10">
    <property type="entry name" value="NITRATE_NITRITE SENSOR PROTEIN NARQ"/>
    <property type="match status" value="1"/>
</dbReference>
<dbReference type="InterPro" id="IPR000014">
    <property type="entry name" value="PAS"/>
</dbReference>
<dbReference type="SUPFAM" id="SSF55874">
    <property type="entry name" value="ATPase domain of HSP90 chaperone/DNA topoisomerase II/histidine kinase"/>
    <property type="match status" value="1"/>
</dbReference>
<evidence type="ECO:0000256" key="1">
    <source>
        <dbReference type="ARBA" id="ARBA00000085"/>
    </source>
</evidence>
<dbReference type="PROSITE" id="PS50112">
    <property type="entry name" value="PAS"/>
    <property type="match status" value="1"/>
</dbReference>
<dbReference type="SUPFAM" id="SSF55785">
    <property type="entry name" value="PYP-like sensor domain (PAS domain)"/>
    <property type="match status" value="1"/>
</dbReference>
<evidence type="ECO:0000256" key="6">
    <source>
        <dbReference type="ARBA" id="ARBA00022777"/>
    </source>
</evidence>
<evidence type="ECO:0000256" key="3">
    <source>
        <dbReference type="ARBA" id="ARBA00022553"/>
    </source>
</evidence>
<dbReference type="SMART" id="SM00387">
    <property type="entry name" value="HATPase_c"/>
    <property type="match status" value="1"/>
</dbReference>
<name>A0ABQ3DAU6_9ACTN</name>
<evidence type="ECO:0000313" key="10">
    <source>
        <dbReference type="EMBL" id="GHA68590.1"/>
    </source>
</evidence>
<dbReference type="InterPro" id="IPR013767">
    <property type="entry name" value="PAS_fold"/>
</dbReference>
<sequence length="349" mass="37810">MQSIRMVLPAILDSVSQVVWVVDHGGKILYTNPAGVAALGYDDADELVGLSSHETLHPYRPDGTPFPAAECSMLRPAITGVPAHGNDEWFKRRDGSFFPASWWAAPIDLPDGRGVVYSFFDATENRELERARRERDAARIRADESRAAQRRIMQSIESVRRQTARDLHDGAQQRLVSLLIGLRLTRDLIPDSATAAVGLLDQAIIDAQTAIDELRELAYGVYPSVLQAQGLMAAVTSLAERCAVPTTVEGEYPRRLPAEVESNAYFVIAEALTNAVKHAEASHVRISIELKDALRIEVADDGIGGVPKNAVSSGLTGLGDRVGTFDGVLVIDSPPGRGTSVRAEIPVQE</sequence>
<dbReference type="Gene3D" id="3.30.565.10">
    <property type="entry name" value="Histidine kinase-like ATPase, C-terminal domain"/>
    <property type="match status" value="1"/>
</dbReference>
<feature type="domain" description="PAS" evidence="9">
    <location>
        <begin position="4"/>
        <end position="58"/>
    </location>
</feature>
<gene>
    <name evidence="10" type="ORF">GCM10010345_85360</name>
</gene>
<dbReference type="Pfam" id="PF00989">
    <property type="entry name" value="PAS"/>
    <property type="match status" value="1"/>
</dbReference>
<keyword evidence="5" id="KW-0547">Nucleotide-binding</keyword>
<keyword evidence="6 10" id="KW-0418">Kinase</keyword>
<dbReference type="EC" id="2.7.13.3" evidence="2"/>
<dbReference type="CDD" id="cd16917">
    <property type="entry name" value="HATPase_UhpB-NarQ-NarX-like"/>
    <property type="match status" value="1"/>
</dbReference>
<dbReference type="InterPro" id="IPR035965">
    <property type="entry name" value="PAS-like_dom_sf"/>
</dbReference>
<dbReference type="PANTHER" id="PTHR24421">
    <property type="entry name" value="NITRATE/NITRITE SENSOR PROTEIN NARX-RELATED"/>
    <property type="match status" value="1"/>
</dbReference>
<dbReference type="Proteomes" id="UP000653644">
    <property type="component" value="Unassembled WGS sequence"/>
</dbReference>
<keyword evidence="7" id="KW-0067">ATP-binding</keyword>
<keyword evidence="11" id="KW-1185">Reference proteome</keyword>
<evidence type="ECO:0000256" key="4">
    <source>
        <dbReference type="ARBA" id="ARBA00022679"/>
    </source>
</evidence>
<accession>A0ABQ3DAU6</accession>
<dbReference type="SMART" id="SM00091">
    <property type="entry name" value="PAS"/>
    <property type="match status" value="1"/>
</dbReference>
<keyword evidence="4" id="KW-0808">Transferase</keyword>
<comment type="caution">
    <text evidence="10">The sequence shown here is derived from an EMBL/GenBank/DDBJ whole genome shotgun (WGS) entry which is preliminary data.</text>
</comment>
<dbReference type="Pfam" id="PF02518">
    <property type="entry name" value="HATPase_c"/>
    <property type="match status" value="1"/>
</dbReference>
<dbReference type="EMBL" id="BMVN01000065">
    <property type="protein sequence ID" value="GHA68590.1"/>
    <property type="molecule type" value="Genomic_DNA"/>
</dbReference>
<evidence type="ECO:0000256" key="7">
    <source>
        <dbReference type="ARBA" id="ARBA00022840"/>
    </source>
</evidence>
<reference evidence="11" key="1">
    <citation type="journal article" date="2019" name="Int. J. Syst. Evol. Microbiol.">
        <title>The Global Catalogue of Microorganisms (GCM) 10K type strain sequencing project: providing services to taxonomists for standard genome sequencing and annotation.</title>
        <authorList>
            <consortium name="The Broad Institute Genomics Platform"/>
            <consortium name="The Broad Institute Genome Sequencing Center for Infectious Disease"/>
            <person name="Wu L."/>
            <person name="Ma J."/>
        </authorList>
    </citation>
    <scope>NUCLEOTIDE SEQUENCE [LARGE SCALE GENOMIC DNA]</scope>
    <source>
        <strain evidence="11">JCM 4733</strain>
    </source>
</reference>
<dbReference type="InterPro" id="IPR003594">
    <property type="entry name" value="HATPase_dom"/>
</dbReference>
<dbReference type="Gene3D" id="1.20.5.1930">
    <property type="match status" value="1"/>
</dbReference>
<proteinExistence type="predicted"/>
<protein>
    <recommendedName>
        <fullName evidence="2">histidine kinase</fullName>
        <ecNumber evidence="2">2.7.13.3</ecNumber>
    </recommendedName>
</protein>
<evidence type="ECO:0000256" key="5">
    <source>
        <dbReference type="ARBA" id="ARBA00022741"/>
    </source>
</evidence>
<evidence type="ECO:0000256" key="2">
    <source>
        <dbReference type="ARBA" id="ARBA00012438"/>
    </source>
</evidence>
<evidence type="ECO:0000259" key="9">
    <source>
        <dbReference type="PROSITE" id="PS50112"/>
    </source>
</evidence>
<dbReference type="InterPro" id="IPR011712">
    <property type="entry name" value="Sig_transdc_His_kin_sub3_dim/P"/>
</dbReference>
<dbReference type="Pfam" id="PF07730">
    <property type="entry name" value="HisKA_3"/>
    <property type="match status" value="1"/>
</dbReference>
<dbReference type="CDD" id="cd00130">
    <property type="entry name" value="PAS"/>
    <property type="match status" value="1"/>
</dbReference>
<keyword evidence="3" id="KW-0597">Phosphoprotein</keyword>
<dbReference type="Gene3D" id="3.30.450.20">
    <property type="entry name" value="PAS domain"/>
    <property type="match status" value="1"/>
</dbReference>
<dbReference type="RefSeq" id="WP_229917926.1">
    <property type="nucleotide sequence ID" value="NZ_BMVN01000065.1"/>
</dbReference>
<dbReference type="InterPro" id="IPR036890">
    <property type="entry name" value="HATPase_C_sf"/>
</dbReference>
<comment type="catalytic activity">
    <reaction evidence="1">
        <text>ATP + protein L-histidine = ADP + protein N-phospho-L-histidine.</text>
        <dbReference type="EC" id="2.7.13.3"/>
    </reaction>
</comment>
<dbReference type="InterPro" id="IPR050482">
    <property type="entry name" value="Sensor_HK_TwoCompSys"/>
</dbReference>
<dbReference type="NCBIfam" id="TIGR00229">
    <property type="entry name" value="sensory_box"/>
    <property type="match status" value="1"/>
</dbReference>
<evidence type="ECO:0000313" key="11">
    <source>
        <dbReference type="Proteomes" id="UP000653644"/>
    </source>
</evidence>
<organism evidence="10 11">
    <name type="scientific">Streptomyces canarius</name>
    <dbReference type="NCBI Taxonomy" id="285453"/>
    <lineage>
        <taxon>Bacteria</taxon>
        <taxon>Bacillati</taxon>
        <taxon>Actinomycetota</taxon>
        <taxon>Actinomycetes</taxon>
        <taxon>Kitasatosporales</taxon>
        <taxon>Streptomycetaceae</taxon>
        <taxon>Streptomyces</taxon>
    </lineage>
</organism>
<evidence type="ECO:0000256" key="8">
    <source>
        <dbReference type="ARBA" id="ARBA00023012"/>
    </source>
</evidence>
<keyword evidence="8" id="KW-0902">Two-component regulatory system</keyword>